<accession>A0A4Y9AIS1</accession>
<feature type="active site" description="Proton acceptor; for ring-opening step" evidence="4">
    <location>
        <position position="138"/>
    </location>
</feature>
<dbReference type="GO" id="GO:0006046">
    <property type="term" value="P:N-acetylglucosamine catabolic process"/>
    <property type="evidence" value="ECO:0007669"/>
    <property type="project" value="UniProtKB-UniRule"/>
</dbReference>
<dbReference type="OrthoDB" id="9791139at2"/>
<dbReference type="AlphaFoldDB" id="A0A4Y9AIS1"/>
<comment type="catalytic activity">
    <reaction evidence="1 4">
        <text>alpha-D-glucosamine 6-phosphate + H2O = beta-D-fructose 6-phosphate + NH4(+)</text>
        <dbReference type="Rhea" id="RHEA:12172"/>
        <dbReference type="ChEBI" id="CHEBI:15377"/>
        <dbReference type="ChEBI" id="CHEBI:28938"/>
        <dbReference type="ChEBI" id="CHEBI:57634"/>
        <dbReference type="ChEBI" id="CHEBI:75989"/>
        <dbReference type="EC" id="3.5.99.6"/>
    </reaction>
</comment>
<comment type="pathway">
    <text evidence="4">Amino-sugar metabolism; N-acetylneuraminate degradation; D-fructose 6-phosphate from N-acetylneuraminate: step 5/5.</text>
</comment>
<dbReference type="SUPFAM" id="SSF100950">
    <property type="entry name" value="NagB/RpiA/CoA transferase-like"/>
    <property type="match status" value="1"/>
</dbReference>
<dbReference type="Gene3D" id="3.40.50.1360">
    <property type="match status" value="1"/>
</dbReference>
<evidence type="ECO:0000313" key="6">
    <source>
        <dbReference type="EMBL" id="TFJ94321.1"/>
    </source>
</evidence>
<dbReference type="InterPro" id="IPR037171">
    <property type="entry name" value="NagB/RpiA_transferase-like"/>
</dbReference>
<dbReference type="GO" id="GO:0042802">
    <property type="term" value="F:identical protein binding"/>
    <property type="evidence" value="ECO:0007669"/>
    <property type="project" value="TreeGrafter"/>
</dbReference>
<dbReference type="CDD" id="cd01399">
    <property type="entry name" value="GlcN6P_deaminase"/>
    <property type="match status" value="1"/>
</dbReference>
<dbReference type="Proteomes" id="UP000298484">
    <property type="component" value="Unassembled WGS sequence"/>
</dbReference>
<reference evidence="6 7" key="1">
    <citation type="submission" date="2019-03" db="EMBL/GenBank/DDBJ databases">
        <title>Genome sequence of Lentibacillus salicampi ATCC BAA-719.</title>
        <authorList>
            <person name="Maclea K.S."/>
            <person name="Simoes Junior M."/>
        </authorList>
    </citation>
    <scope>NUCLEOTIDE SEQUENCE [LARGE SCALE GENOMIC DNA]</scope>
    <source>
        <strain evidence="6 7">ATCC BAA-719</strain>
    </source>
</reference>
<keyword evidence="7" id="KW-1185">Reference proteome</keyword>
<comment type="caution">
    <text evidence="4">Lacks conserved residue(s) required for the propagation of feature annotation.</text>
</comment>
<evidence type="ECO:0000256" key="3">
    <source>
        <dbReference type="ARBA" id="ARBA00023277"/>
    </source>
</evidence>
<dbReference type="EMBL" id="SRHY01000002">
    <property type="protein sequence ID" value="TFJ94321.1"/>
    <property type="molecule type" value="Genomic_DNA"/>
</dbReference>
<dbReference type="GO" id="GO:0005975">
    <property type="term" value="P:carbohydrate metabolic process"/>
    <property type="evidence" value="ECO:0007669"/>
    <property type="project" value="InterPro"/>
</dbReference>
<comment type="function">
    <text evidence="4">Catalyzes the reversible isomerization-deamination of glucosamine 6-phosphate (GlcN6P) to form fructose 6-phosphate (Fru6P) and ammonium ion.</text>
</comment>
<dbReference type="HAMAP" id="MF_01241">
    <property type="entry name" value="GlcN6P_deamin"/>
    <property type="match status" value="1"/>
</dbReference>
<feature type="active site" description="Proton acceptor; for enolization step" evidence="4">
    <location>
        <position position="67"/>
    </location>
</feature>
<dbReference type="PROSITE" id="PS01161">
    <property type="entry name" value="GLC_GALNAC_ISOMERASE"/>
    <property type="match status" value="1"/>
</dbReference>
<dbReference type="InterPro" id="IPR006148">
    <property type="entry name" value="Glc/Gal-6P_isomerase"/>
</dbReference>
<protein>
    <recommendedName>
        <fullName evidence="4">Glucosamine-6-phosphate deaminase</fullName>
        <ecNumber evidence="4">3.5.99.6</ecNumber>
    </recommendedName>
    <alternativeName>
        <fullName evidence="4">GlcN6P deaminase</fullName>
        <shortName evidence="4">GNPDA</shortName>
    </alternativeName>
    <alternativeName>
        <fullName evidence="4">Glucosamine-6-phosphate isomerase</fullName>
    </alternativeName>
</protein>
<organism evidence="6 7">
    <name type="scientific">Lentibacillus salicampi</name>
    <dbReference type="NCBI Taxonomy" id="175306"/>
    <lineage>
        <taxon>Bacteria</taxon>
        <taxon>Bacillati</taxon>
        <taxon>Bacillota</taxon>
        <taxon>Bacilli</taxon>
        <taxon>Bacillales</taxon>
        <taxon>Bacillaceae</taxon>
        <taxon>Lentibacillus</taxon>
    </lineage>
</organism>
<dbReference type="RefSeq" id="WP_135108636.1">
    <property type="nucleotide sequence ID" value="NZ_SRHY01000002.1"/>
</dbReference>
<evidence type="ECO:0000256" key="1">
    <source>
        <dbReference type="ARBA" id="ARBA00000644"/>
    </source>
</evidence>
<dbReference type="GO" id="GO:0006043">
    <property type="term" value="P:glucosamine catabolic process"/>
    <property type="evidence" value="ECO:0007669"/>
    <property type="project" value="TreeGrafter"/>
</dbReference>
<dbReference type="GO" id="GO:0019262">
    <property type="term" value="P:N-acetylneuraminate catabolic process"/>
    <property type="evidence" value="ECO:0007669"/>
    <property type="project" value="UniProtKB-UniRule"/>
</dbReference>
<gene>
    <name evidence="4 6" type="primary">nagB</name>
    <name evidence="6" type="ORF">E4U82_03445</name>
</gene>
<comment type="similarity">
    <text evidence="4">Belongs to the glucosamine/galactosamine-6-phosphate isomerase family. NagB subfamily.</text>
</comment>
<dbReference type="InterPro" id="IPR018321">
    <property type="entry name" value="Glucosamine6P_isomerase_CS"/>
</dbReference>
<evidence type="ECO:0000256" key="2">
    <source>
        <dbReference type="ARBA" id="ARBA00022801"/>
    </source>
</evidence>
<dbReference type="UniPathway" id="UPA00629">
    <property type="reaction ID" value="UER00684"/>
</dbReference>
<evidence type="ECO:0000259" key="5">
    <source>
        <dbReference type="Pfam" id="PF01182"/>
    </source>
</evidence>
<dbReference type="PANTHER" id="PTHR11280:SF5">
    <property type="entry name" value="GLUCOSAMINE-6-PHOSPHATE ISOMERASE"/>
    <property type="match status" value="1"/>
</dbReference>
<proteinExistence type="inferred from homology"/>
<keyword evidence="2 4" id="KW-0378">Hydrolase</keyword>
<dbReference type="NCBIfam" id="TIGR00502">
    <property type="entry name" value="nagB"/>
    <property type="match status" value="1"/>
</dbReference>
<feature type="domain" description="Glucosamine/galactosamine-6-phosphate isomerase" evidence="5">
    <location>
        <begin position="11"/>
        <end position="229"/>
    </location>
</feature>
<feature type="active site" description="For ring-opening step" evidence="4">
    <location>
        <position position="136"/>
    </location>
</feature>
<dbReference type="GO" id="GO:0005737">
    <property type="term" value="C:cytoplasm"/>
    <property type="evidence" value="ECO:0007669"/>
    <property type="project" value="TreeGrafter"/>
</dbReference>
<sequence length="241" mass="26629">MEMISVKNYDELSKKACELLVNQVKNSDSSVLGLATGSTPEGLYQQLINEYRNGHVSFGHVTTFNLDEYAGVAADDPNSYRYYMNEKFFNHIDLPDEQAYLPPGDAVDLEKECHDYETLIADSGYVDLQVLGLGLNGHIGFNEPGTPFDSRTHVVELDESTREANARFFPSIDDVPKKALTMGIGTIMESRQVVLLVSGSKKADAVKQLVHGKVTEDFPASILQKHQNVTLITDEAALSKL</sequence>
<evidence type="ECO:0000313" key="7">
    <source>
        <dbReference type="Proteomes" id="UP000298484"/>
    </source>
</evidence>
<name>A0A4Y9AIS1_9BACI</name>
<dbReference type="Pfam" id="PF01182">
    <property type="entry name" value="Glucosamine_iso"/>
    <property type="match status" value="1"/>
</dbReference>
<dbReference type="PANTHER" id="PTHR11280">
    <property type="entry name" value="GLUCOSAMINE-6-PHOSPHATE ISOMERASE"/>
    <property type="match status" value="1"/>
</dbReference>
<keyword evidence="3 4" id="KW-0119">Carbohydrate metabolism</keyword>
<evidence type="ECO:0000256" key="4">
    <source>
        <dbReference type="HAMAP-Rule" id="MF_01241"/>
    </source>
</evidence>
<dbReference type="EC" id="3.5.99.6" evidence="4"/>
<dbReference type="FunFam" id="3.40.50.1360:FF:000003">
    <property type="entry name" value="Glucosamine-6-phosphate deaminase"/>
    <property type="match status" value="1"/>
</dbReference>
<dbReference type="InterPro" id="IPR004547">
    <property type="entry name" value="Glucosamine6P_isomerase"/>
</dbReference>
<dbReference type="GO" id="GO:0004342">
    <property type="term" value="F:glucosamine-6-phosphate deaminase activity"/>
    <property type="evidence" value="ECO:0007669"/>
    <property type="project" value="UniProtKB-UniRule"/>
</dbReference>
<comment type="caution">
    <text evidence="6">The sequence shown here is derived from an EMBL/GenBank/DDBJ whole genome shotgun (WGS) entry which is preliminary data.</text>
</comment>
<feature type="active site" description="For ring-opening step" evidence="4">
    <location>
        <position position="143"/>
    </location>
</feature>